<accession>A0A4Q0PR25</accession>
<name>A0A4Q0PR25_9FLAO</name>
<evidence type="ECO:0000313" key="2">
    <source>
        <dbReference type="Proteomes" id="UP000290608"/>
    </source>
</evidence>
<comment type="caution">
    <text evidence="1">The sequence shown here is derived from an EMBL/GenBank/DDBJ whole genome shotgun (WGS) entry which is preliminary data.</text>
</comment>
<dbReference type="AlphaFoldDB" id="A0A4Q0PR25"/>
<proteinExistence type="predicted"/>
<dbReference type="RefSeq" id="WP_073095836.1">
    <property type="nucleotide sequence ID" value="NZ_QOVL01000001.1"/>
</dbReference>
<dbReference type="Proteomes" id="UP000290608">
    <property type="component" value="Unassembled WGS sequence"/>
</dbReference>
<gene>
    <name evidence="1" type="ORF">DSL99_100</name>
</gene>
<dbReference type="EMBL" id="QOVL01000001">
    <property type="protein sequence ID" value="RXG33007.1"/>
    <property type="molecule type" value="Genomic_DNA"/>
</dbReference>
<protein>
    <submittedName>
        <fullName evidence="1">Uncharacterized protein</fullName>
    </submittedName>
</protein>
<organism evidence="1 2">
    <name type="scientific">Leeuwenhoekiella marinoflava</name>
    <dbReference type="NCBI Taxonomy" id="988"/>
    <lineage>
        <taxon>Bacteria</taxon>
        <taxon>Pseudomonadati</taxon>
        <taxon>Bacteroidota</taxon>
        <taxon>Flavobacteriia</taxon>
        <taxon>Flavobacteriales</taxon>
        <taxon>Flavobacteriaceae</taxon>
        <taxon>Leeuwenhoekiella</taxon>
    </lineage>
</organism>
<dbReference type="STRING" id="1122159.SAMN02745246_00160"/>
<reference evidence="1 2" key="1">
    <citation type="submission" date="2018-07" db="EMBL/GenBank/DDBJ databases">
        <title>Leeuwenhoekiella genomics.</title>
        <authorList>
            <person name="Tahon G."/>
            <person name="Willems A."/>
        </authorList>
    </citation>
    <scope>NUCLEOTIDE SEQUENCE [LARGE SCALE GENOMIC DNA]</scope>
    <source>
        <strain evidence="1 2">LMG 1345</strain>
    </source>
</reference>
<evidence type="ECO:0000313" key="1">
    <source>
        <dbReference type="EMBL" id="RXG33007.1"/>
    </source>
</evidence>
<sequence>MDLIKFRMLDKEAFDFRTETKKTIKLTSRFDYETGEILEFPKNGKYYNMEANITKNASYLKGSLQKFGNLYQGLGNQNYNDFSFCDCKEYLQILCDDLYIIPDKTKITNLEFGLNIEVPYDPKILIEDALLMFDFKDHNIREGFNGKGNYKEFKKSDYSIKVYNKSKQYKQSTHILRIELKIIRARILERNNIFSLADLSREETHETLFELLLASFEKLMIIDVDKLNKALKTDEINHLKNFTNPNYWNQLQKDLKPNQFYKAKRMCNAHIEKYNSSRMKEFIKKALQAKFKELMNCYSLSYSKAA</sequence>